<evidence type="ECO:0000313" key="1">
    <source>
        <dbReference type="EMBL" id="KAK9922267.1"/>
    </source>
</evidence>
<proteinExistence type="predicted"/>
<dbReference type="PANTHER" id="PTHR31170:SF25">
    <property type="entry name" value="BNAA09G04570D PROTEIN"/>
    <property type="match status" value="1"/>
</dbReference>
<dbReference type="Pfam" id="PF03140">
    <property type="entry name" value="DUF247"/>
    <property type="match status" value="1"/>
</dbReference>
<organism evidence="1 2">
    <name type="scientific">Rubus argutus</name>
    <name type="common">Southern blackberry</name>
    <dbReference type="NCBI Taxonomy" id="59490"/>
    <lineage>
        <taxon>Eukaryota</taxon>
        <taxon>Viridiplantae</taxon>
        <taxon>Streptophyta</taxon>
        <taxon>Embryophyta</taxon>
        <taxon>Tracheophyta</taxon>
        <taxon>Spermatophyta</taxon>
        <taxon>Magnoliopsida</taxon>
        <taxon>eudicotyledons</taxon>
        <taxon>Gunneridae</taxon>
        <taxon>Pentapetalae</taxon>
        <taxon>rosids</taxon>
        <taxon>fabids</taxon>
        <taxon>Rosales</taxon>
        <taxon>Rosaceae</taxon>
        <taxon>Rosoideae</taxon>
        <taxon>Rosoideae incertae sedis</taxon>
        <taxon>Rubus</taxon>
    </lineage>
</organism>
<keyword evidence="2" id="KW-1185">Reference proteome</keyword>
<dbReference type="PANTHER" id="PTHR31170">
    <property type="entry name" value="BNAC04G53230D PROTEIN"/>
    <property type="match status" value="1"/>
</dbReference>
<reference evidence="1 2" key="1">
    <citation type="journal article" date="2023" name="G3 (Bethesda)">
        <title>A chromosome-length genome assembly and annotation of blackberry (Rubus argutus, cv. 'Hillquist').</title>
        <authorList>
            <person name="Bruna T."/>
            <person name="Aryal R."/>
            <person name="Dudchenko O."/>
            <person name="Sargent D.J."/>
            <person name="Mead D."/>
            <person name="Buti M."/>
            <person name="Cavallini A."/>
            <person name="Hytonen T."/>
            <person name="Andres J."/>
            <person name="Pham M."/>
            <person name="Weisz D."/>
            <person name="Mascagni F."/>
            <person name="Usai G."/>
            <person name="Natali L."/>
            <person name="Bassil N."/>
            <person name="Fernandez G.E."/>
            <person name="Lomsadze A."/>
            <person name="Armour M."/>
            <person name="Olukolu B."/>
            <person name="Poorten T."/>
            <person name="Britton C."/>
            <person name="Davik J."/>
            <person name="Ashrafi H."/>
            <person name="Aiden E.L."/>
            <person name="Borodovsky M."/>
            <person name="Worthington M."/>
        </authorList>
    </citation>
    <scope>NUCLEOTIDE SEQUENCE [LARGE SCALE GENOMIC DNA]</scope>
    <source>
        <strain evidence="1">PI 553951</strain>
    </source>
</reference>
<gene>
    <name evidence="1" type="ORF">M0R45_030740</name>
</gene>
<comment type="caution">
    <text evidence="1">The sequence shown here is derived from an EMBL/GenBank/DDBJ whole genome shotgun (WGS) entry which is preliminary data.</text>
</comment>
<dbReference type="EMBL" id="JBEDUW010000006">
    <property type="protein sequence ID" value="KAK9922267.1"/>
    <property type="molecule type" value="Genomic_DNA"/>
</dbReference>
<dbReference type="InterPro" id="IPR004158">
    <property type="entry name" value="DUF247_pln"/>
</dbReference>
<name>A0AAW1WC14_RUBAR</name>
<accession>A0AAW1WC14</accession>
<evidence type="ECO:0000313" key="2">
    <source>
        <dbReference type="Proteomes" id="UP001457282"/>
    </source>
</evidence>
<dbReference type="Proteomes" id="UP001457282">
    <property type="component" value="Unassembled WGS sequence"/>
</dbReference>
<sequence>MAAIHEVPSITFHEQSSRDQLFDNIKEAEERLAAQRCLAQIPKPKIQRVPITLRDHENFVKYYEPRAVALGPFHHGNQKCELAEKFKFALAATYINESGCQAEDLLKIIEVNINMLRDCYDEESTKSYNDEALAQLFFLDGCSTLQFIYSLMHGELANFKIKRDQVAFAEQDLFLLENQLPYQVLKLLMSLSKKQGQLKSTIEDFVQKNIIAAKKKKSKGHKHTTPCHLKSTHQSGDTAIDVKNTEAEPTHLLELLRTKMLGPQKSNGKKKKVKDRQQSFRNIQELKAAGIHLKPSKECSLRDISFTSLGFAGFLSLPPISVDDSMRPKFLNLIAYEMCPDFENDFGISSYIGFLDSLIDHADDVKELRSAGVLYNFLGSDEEVAKLFNEIGTDLVPNSDIYRTVKAKMEKHYKNKCKTWMAQFCHEHFSSPWTILAFIGVLAALGLSGIQTWYTIVSPPSPCDSVCQYLKEQLNIK</sequence>
<protein>
    <submittedName>
        <fullName evidence="1">Uncharacterized protein</fullName>
    </submittedName>
</protein>
<dbReference type="AlphaFoldDB" id="A0AAW1WC14"/>